<dbReference type="EMBL" id="JAERMS010000007">
    <property type="protein sequence ID" value="MBO1362907.1"/>
    <property type="molecule type" value="Genomic_DNA"/>
</dbReference>
<dbReference type="Proteomes" id="UP000664265">
    <property type="component" value="Unassembled WGS sequence"/>
</dbReference>
<name>A0ABS3M409_9BACT</name>
<proteinExistence type="predicted"/>
<keyword evidence="3" id="KW-1185">Reference proteome</keyword>
<dbReference type="RefSeq" id="WP_107582216.1">
    <property type="nucleotide sequence ID" value="NZ_JAERMS010000007.1"/>
</dbReference>
<evidence type="ECO:0000313" key="2">
    <source>
        <dbReference type="EMBL" id="MBO1362907.1"/>
    </source>
</evidence>
<evidence type="ECO:0008006" key="4">
    <source>
        <dbReference type="Google" id="ProtNLM"/>
    </source>
</evidence>
<keyword evidence="1" id="KW-0472">Membrane</keyword>
<accession>A0ABS3M409</accession>
<sequence>MKINNNLILSLSVLALVILCFLSIYSPIRFDREQQRREHIVHRHMLTIRKAEQAYLHRHGVYTGNLQTLVDEGLLADSLQYIPFSNGRKFRLQATVEITKSGRQVPQMQCHATYDDYLQGMDANRIASRIEEATGKGEFPGLELNN</sequence>
<feature type="transmembrane region" description="Helical" evidence="1">
    <location>
        <begin position="6"/>
        <end position="28"/>
    </location>
</feature>
<comment type="caution">
    <text evidence="2">The sequence shown here is derived from an EMBL/GenBank/DDBJ whole genome shotgun (WGS) entry which is preliminary data.</text>
</comment>
<keyword evidence="1" id="KW-1133">Transmembrane helix</keyword>
<protein>
    <recommendedName>
        <fullName evidence="4">Type II secretion system protein</fullName>
    </recommendedName>
</protein>
<evidence type="ECO:0000313" key="3">
    <source>
        <dbReference type="Proteomes" id="UP000664265"/>
    </source>
</evidence>
<reference evidence="2 3" key="1">
    <citation type="submission" date="2021-01" db="EMBL/GenBank/DDBJ databases">
        <title>Prevotella A2931 sp. nov.</title>
        <authorList>
            <person name="Buhl M."/>
            <person name="Oberhettinger P."/>
        </authorList>
    </citation>
    <scope>NUCLEOTIDE SEQUENCE [LARGE SCALE GENOMIC DNA]</scope>
    <source>
        <strain evidence="2 3">A2931</strain>
    </source>
</reference>
<gene>
    <name evidence="2" type="ORF">JHU38_03800</name>
</gene>
<evidence type="ECO:0000256" key="1">
    <source>
        <dbReference type="SAM" id="Phobius"/>
    </source>
</evidence>
<keyword evidence="1" id="KW-0812">Transmembrane</keyword>
<organism evidence="2 3">
    <name type="scientific">Prevotella illustrans</name>
    <dbReference type="NCBI Taxonomy" id="2800387"/>
    <lineage>
        <taxon>Bacteria</taxon>
        <taxon>Pseudomonadati</taxon>
        <taxon>Bacteroidota</taxon>
        <taxon>Bacteroidia</taxon>
        <taxon>Bacteroidales</taxon>
        <taxon>Prevotellaceae</taxon>
        <taxon>Prevotella</taxon>
    </lineage>
</organism>